<dbReference type="SUPFAM" id="SSF57716">
    <property type="entry name" value="Glucocorticoid receptor-like (DNA-binding domain)"/>
    <property type="match status" value="1"/>
</dbReference>
<evidence type="ECO:0000256" key="3">
    <source>
        <dbReference type="ARBA" id="ARBA00022833"/>
    </source>
</evidence>
<gene>
    <name evidence="5" type="ORF">PACLA_8A005097</name>
</gene>
<dbReference type="AlphaFoldDB" id="A0A7D9INP8"/>
<dbReference type="GO" id="GO:0003677">
    <property type="term" value="F:DNA binding"/>
    <property type="evidence" value="ECO:0007669"/>
    <property type="project" value="UniProtKB-UniRule"/>
</dbReference>
<name>A0A7D9INP8_PARCT</name>
<evidence type="ECO:0000313" key="6">
    <source>
        <dbReference type="Proteomes" id="UP001152795"/>
    </source>
</evidence>
<keyword evidence="4" id="KW-0238">DNA-binding</keyword>
<evidence type="ECO:0000256" key="2">
    <source>
        <dbReference type="ARBA" id="ARBA00022771"/>
    </source>
</evidence>
<proteinExistence type="predicted"/>
<sequence length="279" mass="31704">MASNFFDEDPSTSSVISLSFQPNSSSFQNSCTSLVSEIPLGSISDCLLLSLEEKSTPKSTYHSGGGITCCVPNCFKNSIRNKELSFYVISKHSNRRKKWLHMLERKNVVPSSSHRVCSAQLVGGTKTYMNNIPTLNVPILKTTRPTTAKPRTTINSSEGRMRSALLPKKLRFEQDVEKNEPEEAMNELKRLRKENQTLKEKIEQLTQEHTKKIFFEFLGPAVNKINYWGSNTRNDDSEFSKCGPKRQMKPEQELFIVLARLRCGLLEQDLAVRCKLSTY</sequence>
<dbReference type="Proteomes" id="UP001152795">
    <property type="component" value="Unassembled WGS sequence"/>
</dbReference>
<comment type="caution">
    <text evidence="5">The sequence shown here is derived from an EMBL/GenBank/DDBJ whole genome shotgun (WGS) entry which is preliminary data.</text>
</comment>
<evidence type="ECO:0000256" key="1">
    <source>
        <dbReference type="ARBA" id="ARBA00022723"/>
    </source>
</evidence>
<organism evidence="5 6">
    <name type="scientific">Paramuricea clavata</name>
    <name type="common">Red gorgonian</name>
    <name type="synonym">Violescent sea-whip</name>
    <dbReference type="NCBI Taxonomy" id="317549"/>
    <lineage>
        <taxon>Eukaryota</taxon>
        <taxon>Metazoa</taxon>
        <taxon>Cnidaria</taxon>
        <taxon>Anthozoa</taxon>
        <taxon>Octocorallia</taxon>
        <taxon>Malacalcyonacea</taxon>
        <taxon>Plexauridae</taxon>
        <taxon>Paramuricea</taxon>
    </lineage>
</organism>
<dbReference type="PANTHER" id="PTHR23080">
    <property type="entry name" value="THAP DOMAIN PROTEIN"/>
    <property type="match status" value="1"/>
</dbReference>
<dbReference type="EMBL" id="CACRXK020006555">
    <property type="protein sequence ID" value="CAB4009733.1"/>
    <property type="molecule type" value="Genomic_DNA"/>
</dbReference>
<reference evidence="5" key="1">
    <citation type="submission" date="2020-04" db="EMBL/GenBank/DDBJ databases">
        <authorList>
            <person name="Alioto T."/>
            <person name="Alioto T."/>
            <person name="Gomez Garrido J."/>
        </authorList>
    </citation>
    <scope>NUCLEOTIDE SEQUENCE</scope>
    <source>
        <strain evidence="5">A484AB</strain>
    </source>
</reference>
<dbReference type="Pfam" id="PF05485">
    <property type="entry name" value="THAP"/>
    <property type="match status" value="1"/>
</dbReference>
<dbReference type="OrthoDB" id="8948150at2759"/>
<evidence type="ECO:0000313" key="5">
    <source>
        <dbReference type="EMBL" id="CAB4009733.1"/>
    </source>
</evidence>
<evidence type="ECO:0000256" key="4">
    <source>
        <dbReference type="ARBA" id="ARBA00023125"/>
    </source>
</evidence>
<keyword evidence="2" id="KW-0863">Zinc-finger</keyword>
<dbReference type="InterPro" id="IPR006612">
    <property type="entry name" value="THAP_Znf"/>
</dbReference>
<keyword evidence="6" id="KW-1185">Reference proteome</keyword>
<dbReference type="GO" id="GO:0008270">
    <property type="term" value="F:zinc ion binding"/>
    <property type="evidence" value="ECO:0007669"/>
    <property type="project" value="UniProtKB-KW"/>
</dbReference>
<keyword evidence="1" id="KW-0479">Metal-binding</keyword>
<dbReference type="PROSITE" id="PS50950">
    <property type="entry name" value="ZF_THAP"/>
    <property type="match status" value="1"/>
</dbReference>
<keyword evidence="3" id="KW-0862">Zinc</keyword>
<accession>A0A7D9INP8</accession>
<protein>
    <submittedName>
        <fullName evidence="5">THAP domain-containing 11</fullName>
    </submittedName>
</protein>